<dbReference type="GO" id="GO:0003677">
    <property type="term" value="F:DNA binding"/>
    <property type="evidence" value="ECO:0007669"/>
    <property type="project" value="UniProtKB-KW"/>
</dbReference>
<dbReference type="InterPro" id="IPR048301">
    <property type="entry name" value="NucS_C"/>
</dbReference>
<dbReference type="InterPro" id="IPR011856">
    <property type="entry name" value="tRNA_endonuc-like_dom_sf"/>
</dbReference>
<evidence type="ECO:0000256" key="1">
    <source>
        <dbReference type="ARBA" id="ARBA00023125"/>
    </source>
</evidence>
<organism evidence="3 4">
    <name type="scientific">Candidatus Curtissbacteria bacterium RIFCSPHIGHO2_02_FULL_40_17</name>
    <dbReference type="NCBI Taxonomy" id="1797715"/>
    <lineage>
        <taxon>Bacteria</taxon>
        <taxon>Candidatus Curtissiibacteriota</taxon>
    </lineage>
</organism>
<dbReference type="Gene3D" id="3.40.1350.10">
    <property type="match status" value="1"/>
</dbReference>
<dbReference type="Proteomes" id="UP000178492">
    <property type="component" value="Unassembled WGS sequence"/>
</dbReference>
<gene>
    <name evidence="3" type="ORF">A3D81_00780</name>
</gene>
<evidence type="ECO:0000313" key="4">
    <source>
        <dbReference type="Proteomes" id="UP000178492"/>
    </source>
</evidence>
<dbReference type="PANTHER" id="PTHR38814">
    <property type="entry name" value="ENDONUCLEASE NUCS"/>
    <property type="match status" value="1"/>
</dbReference>
<dbReference type="InterPro" id="IPR002793">
    <property type="entry name" value="Endonuclease_NucS"/>
</dbReference>
<protein>
    <recommendedName>
        <fullName evidence="2">Endonuclease NucS C-terminal domain-containing protein</fullName>
    </recommendedName>
</protein>
<keyword evidence="1" id="KW-0238">DNA-binding</keyword>
<evidence type="ECO:0000313" key="3">
    <source>
        <dbReference type="EMBL" id="OGD90781.1"/>
    </source>
</evidence>
<reference evidence="3 4" key="1">
    <citation type="journal article" date="2016" name="Nat. Commun.">
        <title>Thousands of microbial genomes shed light on interconnected biogeochemical processes in an aquifer system.</title>
        <authorList>
            <person name="Anantharaman K."/>
            <person name="Brown C.T."/>
            <person name="Hug L.A."/>
            <person name="Sharon I."/>
            <person name="Castelle C.J."/>
            <person name="Probst A.J."/>
            <person name="Thomas B.C."/>
            <person name="Singh A."/>
            <person name="Wilkins M.J."/>
            <person name="Karaoz U."/>
            <person name="Brodie E.L."/>
            <person name="Williams K.H."/>
            <person name="Hubbard S.S."/>
            <person name="Banfield J.F."/>
        </authorList>
    </citation>
    <scope>NUCLEOTIDE SEQUENCE [LARGE SCALE GENOMIC DNA]</scope>
</reference>
<dbReference type="Pfam" id="PF01939">
    <property type="entry name" value="NucS_C"/>
    <property type="match status" value="1"/>
</dbReference>
<dbReference type="AlphaFoldDB" id="A0A1F5GFX2"/>
<dbReference type="STRING" id="1797715.A3D81_00780"/>
<dbReference type="EMBL" id="MFBE01000032">
    <property type="protein sequence ID" value="OGD90781.1"/>
    <property type="molecule type" value="Genomic_DNA"/>
</dbReference>
<comment type="caution">
    <text evidence="3">The sequence shown here is derived from an EMBL/GenBank/DDBJ whole genome shotgun (WGS) entry which is preliminary data.</text>
</comment>
<proteinExistence type="predicted"/>
<sequence length="379" mass="43564">MEKQELKQLFNNFLAIYDVESKDAIWVKQSQLFRDFWDNKILADGNSELNDAEVDQIIRILDRNGRGNTRESEAVARAMVAQGAWRRMFNGIKARKEFSSLLNKIFLEEDTTQKAGYINELYKLNEEKHINNLTGPSGNALGAMLAAFYPVNNLSIISLNDREKLCSFLGIQTVDFSSEDIGNKIAASNSDIIKFFENAGIHYSARTVSVFAYSAEFKSFWKVSKIEAEEEVQASFPTVSQEISDPSLFYMESQLEDFIIENWDKTEFGNKYDLIEENGELVSQQYRTDIGIIDILAKDKKTDQYVVIELKKNQTSDDTVGQLTRYMGWLEEKKTSGKPTKGIIIAGHYDERLYFALKKLKDVEVYLYQVDFKLNEFKK</sequence>
<accession>A0A1F5GFX2</accession>
<dbReference type="CDD" id="cd22341">
    <property type="entry name" value="NucS-like"/>
    <property type="match status" value="1"/>
</dbReference>
<evidence type="ECO:0000259" key="2">
    <source>
        <dbReference type="Pfam" id="PF01939"/>
    </source>
</evidence>
<dbReference type="PANTHER" id="PTHR38814:SF1">
    <property type="entry name" value="ENDONUCLEASE NUCS"/>
    <property type="match status" value="1"/>
</dbReference>
<dbReference type="GO" id="GO:0004519">
    <property type="term" value="F:endonuclease activity"/>
    <property type="evidence" value="ECO:0007669"/>
    <property type="project" value="InterPro"/>
</dbReference>
<feature type="domain" description="Endonuclease NucS C-terminal" evidence="2">
    <location>
        <begin position="271"/>
        <end position="347"/>
    </location>
</feature>
<name>A0A1F5GFX2_9BACT</name>